<evidence type="ECO:0000256" key="5">
    <source>
        <dbReference type="ARBA" id="ARBA00023242"/>
    </source>
</evidence>
<feature type="region of interest" description="Disordered" evidence="6">
    <location>
        <begin position="1"/>
        <end position="20"/>
    </location>
</feature>
<dbReference type="PANTHER" id="PTHR47663:SF1">
    <property type="entry name" value="XYLANOLYTIC TRANSCRIPTIONAL ACTIVATOR XLNR-RELATED"/>
    <property type="match status" value="1"/>
</dbReference>
<keyword evidence="7" id="KW-0472">Membrane</keyword>
<evidence type="ECO:0000313" key="10">
    <source>
        <dbReference type="Proteomes" id="UP000775872"/>
    </source>
</evidence>
<dbReference type="SMART" id="SM00906">
    <property type="entry name" value="Fungal_trans"/>
    <property type="match status" value="1"/>
</dbReference>
<dbReference type="InterPro" id="IPR051439">
    <property type="entry name" value="XlnR/Xlr1"/>
</dbReference>
<feature type="region of interest" description="Disordered" evidence="6">
    <location>
        <begin position="42"/>
        <end position="72"/>
    </location>
</feature>
<sequence>MDPNIDLNTTRESDIAFPDFSQSPSNTFTIFNPAPSVRCDWSSRLNASHGSTDSTGSDTAQPQDTPSKASLARAETLGPPQAITNQHSGSGSVVPRYPVLDGIIEKLRIIMPDPVSYSLLEYYFKVSVATETPLSPHAPPSILRKASVLALKNPRRCSAALLTSILWLSAQTADIPLLKSRASKRKAVRRQLLELTISLLKPLSGFASSQRPSCPLREGQQPHHESMHLQHQESHNDEPVDNPVDDILTYTNLAMVTSAGEFRASSLRWWSLAFSLAREANMNQEDPRGGMSEDTQPFAGAWPHLELTGCETASGGTCASRDDSSAERQEERRRLWWFLFTVDRHLALCYNKPLSIRDSECPNLLHPMPESVWRSTGASFINAHHENGSLAAPCKGPWLVCTGTDYFGFFTPLMTILGEIMDFFHTKNHPRLGASGCNGSSPSFIDWARWKDEICKHISAYGDSLTKVSEQSSFATSSLTTFGDGFRIGGSTQAETAVAYARLLLRILSILVDGGLDPLYVLDPQRGRPSAPENSATANPMEAIADLTRCTERLLDLDPGMSFMPFYSGIYLLHGGFLLLVATDRRSTTNDDSLNDIVNATTAMIRIHEASIVMLRTEYQRELVFALRSAMFKIRGRATGDAHSSSTRWEALTRYRWTSEGSGIAG</sequence>
<feature type="region of interest" description="Disordered" evidence="6">
    <location>
        <begin position="206"/>
        <end position="242"/>
    </location>
</feature>
<keyword evidence="5" id="KW-0539">Nucleus</keyword>
<gene>
    <name evidence="9" type="ORF">CSOL1703_00005997</name>
</gene>
<evidence type="ECO:0000259" key="8">
    <source>
        <dbReference type="SMART" id="SM00906"/>
    </source>
</evidence>
<keyword evidence="3" id="KW-0238">DNA-binding</keyword>
<dbReference type="GO" id="GO:0003677">
    <property type="term" value="F:DNA binding"/>
    <property type="evidence" value="ECO:0007669"/>
    <property type="project" value="UniProtKB-KW"/>
</dbReference>
<name>A0A9P0EQQ8_9HYPO</name>
<reference evidence="9" key="1">
    <citation type="submission" date="2021-10" db="EMBL/GenBank/DDBJ databases">
        <authorList>
            <person name="Piombo E."/>
        </authorList>
    </citation>
    <scope>NUCLEOTIDE SEQUENCE</scope>
</reference>
<dbReference type="EMBL" id="CABFOC020000063">
    <property type="protein sequence ID" value="CAH0056063.1"/>
    <property type="molecule type" value="Genomic_DNA"/>
</dbReference>
<proteinExistence type="predicted"/>
<dbReference type="Pfam" id="PF04082">
    <property type="entry name" value="Fungal_trans"/>
    <property type="match status" value="1"/>
</dbReference>
<keyword evidence="7" id="KW-0812">Transmembrane</keyword>
<keyword evidence="4" id="KW-0804">Transcription</keyword>
<keyword evidence="1" id="KW-0862">Zinc</keyword>
<dbReference type="InterPro" id="IPR007219">
    <property type="entry name" value="XnlR_reg_dom"/>
</dbReference>
<dbReference type="OrthoDB" id="5365785at2759"/>
<accession>A0A9P0EQQ8</accession>
<feature type="domain" description="Xylanolytic transcriptional activator regulatory" evidence="8">
    <location>
        <begin position="266"/>
        <end position="371"/>
    </location>
</feature>
<organism evidence="9 10">
    <name type="scientific">Clonostachys solani</name>
    <dbReference type="NCBI Taxonomy" id="160281"/>
    <lineage>
        <taxon>Eukaryota</taxon>
        <taxon>Fungi</taxon>
        <taxon>Dikarya</taxon>
        <taxon>Ascomycota</taxon>
        <taxon>Pezizomycotina</taxon>
        <taxon>Sordariomycetes</taxon>
        <taxon>Hypocreomycetidae</taxon>
        <taxon>Hypocreales</taxon>
        <taxon>Bionectriaceae</taxon>
        <taxon>Clonostachys</taxon>
    </lineage>
</organism>
<evidence type="ECO:0000256" key="7">
    <source>
        <dbReference type="SAM" id="Phobius"/>
    </source>
</evidence>
<keyword evidence="10" id="KW-1185">Reference proteome</keyword>
<evidence type="ECO:0000256" key="4">
    <source>
        <dbReference type="ARBA" id="ARBA00023163"/>
    </source>
</evidence>
<dbReference type="PANTHER" id="PTHR47663">
    <property type="entry name" value="XYLANOLYTIC TRANSCRIPTIONAL ACTIVATOR XLNR-RELATED"/>
    <property type="match status" value="1"/>
</dbReference>
<feature type="compositionally biased region" description="Low complexity" evidence="6">
    <location>
        <begin position="50"/>
        <end position="59"/>
    </location>
</feature>
<evidence type="ECO:0000256" key="2">
    <source>
        <dbReference type="ARBA" id="ARBA00023015"/>
    </source>
</evidence>
<comment type="caution">
    <text evidence="9">The sequence shown here is derived from an EMBL/GenBank/DDBJ whole genome shotgun (WGS) entry which is preliminary data.</text>
</comment>
<keyword evidence="7" id="KW-1133">Transmembrane helix</keyword>
<evidence type="ECO:0000256" key="6">
    <source>
        <dbReference type="SAM" id="MobiDB-lite"/>
    </source>
</evidence>
<dbReference type="GO" id="GO:0006351">
    <property type="term" value="P:DNA-templated transcription"/>
    <property type="evidence" value="ECO:0007669"/>
    <property type="project" value="InterPro"/>
</dbReference>
<keyword evidence="2" id="KW-0805">Transcription regulation</keyword>
<evidence type="ECO:0000256" key="3">
    <source>
        <dbReference type="ARBA" id="ARBA00023125"/>
    </source>
</evidence>
<dbReference type="CDD" id="cd12148">
    <property type="entry name" value="fungal_TF_MHR"/>
    <property type="match status" value="1"/>
</dbReference>
<dbReference type="Proteomes" id="UP000775872">
    <property type="component" value="Unassembled WGS sequence"/>
</dbReference>
<evidence type="ECO:0000313" key="9">
    <source>
        <dbReference type="EMBL" id="CAH0056063.1"/>
    </source>
</evidence>
<feature type="compositionally biased region" description="Basic and acidic residues" evidence="6">
    <location>
        <begin position="220"/>
        <end position="238"/>
    </location>
</feature>
<dbReference type="GO" id="GO:0008270">
    <property type="term" value="F:zinc ion binding"/>
    <property type="evidence" value="ECO:0007669"/>
    <property type="project" value="InterPro"/>
</dbReference>
<dbReference type="AlphaFoldDB" id="A0A9P0EQQ8"/>
<evidence type="ECO:0000256" key="1">
    <source>
        <dbReference type="ARBA" id="ARBA00022833"/>
    </source>
</evidence>
<feature type="transmembrane region" description="Helical" evidence="7">
    <location>
        <begin position="563"/>
        <end position="582"/>
    </location>
</feature>
<protein>
    <recommendedName>
        <fullName evidence="8">Xylanolytic transcriptional activator regulatory domain-containing protein</fullName>
    </recommendedName>
</protein>